<protein>
    <submittedName>
        <fullName evidence="1">Uncharacterized protein</fullName>
    </submittedName>
</protein>
<reference evidence="1" key="1">
    <citation type="submission" date="2022-01" db="EMBL/GenBank/DDBJ databases">
        <authorList>
            <person name="King R."/>
        </authorList>
    </citation>
    <scope>NUCLEOTIDE SEQUENCE</scope>
</reference>
<accession>A0A9P0DX96</accession>
<dbReference type="Proteomes" id="UP001153709">
    <property type="component" value="Unassembled WGS sequence"/>
</dbReference>
<evidence type="ECO:0000313" key="2">
    <source>
        <dbReference type="Proteomes" id="UP001153709"/>
    </source>
</evidence>
<comment type="caution">
    <text evidence="1">The sequence shown here is derived from an EMBL/GenBank/DDBJ whole genome shotgun (WGS) entry which is preliminary data.</text>
</comment>
<dbReference type="EMBL" id="CAKJVB030000062">
    <property type="protein sequence ID" value="CAH1227012.1"/>
    <property type="molecule type" value="Genomic_DNA"/>
</dbReference>
<gene>
    <name evidence="1" type="ORF">DIABBA_LOCUS125</name>
</gene>
<dbReference type="OrthoDB" id="6757863at2759"/>
<proteinExistence type="predicted"/>
<organism evidence="1 2">
    <name type="scientific">Diabrotica balteata</name>
    <name type="common">Banded cucumber beetle</name>
    <dbReference type="NCBI Taxonomy" id="107213"/>
    <lineage>
        <taxon>Eukaryota</taxon>
        <taxon>Metazoa</taxon>
        <taxon>Ecdysozoa</taxon>
        <taxon>Arthropoda</taxon>
        <taxon>Hexapoda</taxon>
        <taxon>Insecta</taxon>
        <taxon>Pterygota</taxon>
        <taxon>Neoptera</taxon>
        <taxon>Endopterygota</taxon>
        <taxon>Coleoptera</taxon>
        <taxon>Polyphaga</taxon>
        <taxon>Cucujiformia</taxon>
        <taxon>Chrysomeloidea</taxon>
        <taxon>Chrysomelidae</taxon>
        <taxon>Galerucinae</taxon>
        <taxon>Diabroticina</taxon>
        <taxon>Diabroticites</taxon>
        <taxon>Diabrotica</taxon>
    </lineage>
</organism>
<sequence>MFAEIEEENRQHEILEQNIERRMMRDESDPCMGQTTVSKCIKEVSDLIVHNLSNTWIEFPVTPEAKLAIKTGFMETRQDGFMQRRTVYTG</sequence>
<keyword evidence="2" id="KW-1185">Reference proteome</keyword>
<dbReference type="AlphaFoldDB" id="A0A9P0DX96"/>
<evidence type="ECO:0000313" key="1">
    <source>
        <dbReference type="EMBL" id="CAH1227012.1"/>
    </source>
</evidence>
<name>A0A9P0DX96_DIABA</name>